<gene>
    <name evidence="6" type="ORF">GRX66_01005</name>
</gene>
<name>A0A6B0SE80_9EURY</name>
<accession>A0A6B0SE80</accession>
<evidence type="ECO:0000259" key="5">
    <source>
        <dbReference type="PROSITE" id="PS50983"/>
    </source>
</evidence>
<proteinExistence type="predicted"/>
<dbReference type="PROSITE" id="PS51257">
    <property type="entry name" value="PROKAR_LIPOPROTEIN"/>
    <property type="match status" value="1"/>
</dbReference>
<dbReference type="EMBL" id="WUUU01000002">
    <property type="protein sequence ID" value="MXR19247.1"/>
    <property type="molecule type" value="Genomic_DNA"/>
</dbReference>
<protein>
    <submittedName>
        <fullName evidence="6">ABC transporter substrate-binding protein</fullName>
    </submittedName>
</protein>
<reference evidence="6 7" key="1">
    <citation type="submission" date="2019-12" db="EMBL/GenBank/DDBJ databases">
        <title>Isolation and characterization of three novel carbon monoxide-oxidizing members of Halobacteria from salione crusts and soils.</title>
        <authorList>
            <person name="Myers M.R."/>
            <person name="King G.M."/>
        </authorList>
    </citation>
    <scope>NUCLEOTIDE SEQUENCE [LARGE SCALE GENOMIC DNA]</scope>
    <source>
        <strain evidence="6 7">PCN9</strain>
    </source>
</reference>
<evidence type="ECO:0000256" key="3">
    <source>
        <dbReference type="ARBA" id="ARBA00022729"/>
    </source>
</evidence>
<evidence type="ECO:0000256" key="1">
    <source>
        <dbReference type="ARBA" id="ARBA00004196"/>
    </source>
</evidence>
<dbReference type="PROSITE" id="PS51318">
    <property type="entry name" value="TAT"/>
    <property type="match status" value="1"/>
</dbReference>
<dbReference type="PANTHER" id="PTHR30532:SF1">
    <property type="entry name" value="IRON(3+)-HYDROXAMATE-BINDING PROTEIN FHUD"/>
    <property type="match status" value="1"/>
</dbReference>
<comment type="subcellular location">
    <subcellularLocation>
        <location evidence="1">Cell envelope</location>
    </subcellularLocation>
</comment>
<keyword evidence="3" id="KW-0732">Signal</keyword>
<dbReference type="AlphaFoldDB" id="A0A6B0SE80"/>
<feature type="region of interest" description="Disordered" evidence="4">
    <location>
        <begin position="26"/>
        <end position="70"/>
    </location>
</feature>
<dbReference type="InterPro" id="IPR051313">
    <property type="entry name" value="Bact_iron-sidero_bind"/>
</dbReference>
<keyword evidence="7" id="KW-1185">Reference proteome</keyword>
<dbReference type="Proteomes" id="UP000471521">
    <property type="component" value="Unassembled WGS sequence"/>
</dbReference>
<dbReference type="PROSITE" id="PS50983">
    <property type="entry name" value="FE_B12_PBP"/>
    <property type="match status" value="1"/>
</dbReference>
<dbReference type="SUPFAM" id="SSF53807">
    <property type="entry name" value="Helical backbone' metal receptor"/>
    <property type="match status" value="1"/>
</dbReference>
<dbReference type="Gene3D" id="3.40.50.1980">
    <property type="entry name" value="Nitrogenase molybdenum iron protein domain"/>
    <property type="match status" value="2"/>
</dbReference>
<dbReference type="InterPro" id="IPR006311">
    <property type="entry name" value="TAT_signal"/>
</dbReference>
<evidence type="ECO:0000256" key="4">
    <source>
        <dbReference type="SAM" id="MobiDB-lite"/>
    </source>
</evidence>
<feature type="domain" description="Fe/B12 periplasmic-binding" evidence="5">
    <location>
        <begin position="82"/>
        <end position="378"/>
    </location>
</feature>
<comment type="caution">
    <text evidence="6">The sequence shown here is derived from an EMBL/GenBank/DDBJ whole genome shotgun (WGS) entry which is preliminary data.</text>
</comment>
<dbReference type="PANTHER" id="PTHR30532">
    <property type="entry name" value="IRON III DICITRATE-BINDING PERIPLASMIC PROTEIN"/>
    <property type="match status" value="1"/>
</dbReference>
<sequence length="390" mass="43049">MRRRRFIKAGSAAALAGLFAGCASPNEGGDATTEAPTETTAAADTTTTAAETSDDETTTETGSYSVSMTPTGEVEFDSVPQDIAVYMPGYADMLVALGHSDAIASVGQKGRFHSHVYDELDGVDADESEMVDLIEQGISRETLLNLDPDLFLVDPNWLTNVFELSSEDVEFLEERAAPFLGNTIFRRTDAWHDYDYYTLYEAFEKVSQVVQEQERYEAFKSYHDDVVDRIAADVPSEGPRGALVWGGSNQPTEFSPYHLSGEGANKKSFHDLNVRDAIANSDVEALSESQRSKIDYETLLELDPEVLFVRGHEAKTPEEFETTVLSFMQDHDTASRITAVENGDVYRGGPIFMGPIQHLFLTERFATELYPESFSGDLFDRGELASIITS</sequence>
<dbReference type="OrthoDB" id="304381at2157"/>
<evidence type="ECO:0000256" key="2">
    <source>
        <dbReference type="ARBA" id="ARBA00022448"/>
    </source>
</evidence>
<organism evidence="6 7">
    <name type="scientific">Halobacterium bonnevillei</name>
    <dbReference type="NCBI Taxonomy" id="2692200"/>
    <lineage>
        <taxon>Archaea</taxon>
        <taxon>Methanobacteriati</taxon>
        <taxon>Methanobacteriota</taxon>
        <taxon>Stenosarchaea group</taxon>
        <taxon>Halobacteria</taxon>
        <taxon>Halobacteriales</taxon>
        <taxon>Halobacteriaceae</taxon>
        <taxon>Halobacterium</taxon>
    </lineage>
</organism>
<evidence type="ECO:0000313" key="7">
    <source>
        <dbReference type="Proteomes" id="UP000471521"/>
    </source>
</evidence>
<dbReference type="InterPro" id="IPR002491">
    <property type="entry name" value="ABC_transptr_periplasmic_BD"/>
</dbReference>
<evidence type="ECO:0000313" key="6">
    <source>
        <dbReference type="EMBL" id="MXR19247.1"/>
    </source>
</evidence>
<keyword evidence="2" id="KW-0813">Transport</keyword>
<dbReference type="RefSeq" id="WP_159524841.1">
    <property type="nucleotide sequence ID" value="NZ_WUUU01000002.1"/>
</dbReference>
<feature type="compositionally biased region" description="Low complexity" evidence="4">
    <location>
        <begin position="26"/>
        <end position="51"/>
    </location>
</feature>
<dbReference type="Pfam" id="PF01497">
    <property type="entry name" value="Peripla_BP_2"/>
    <property type="match status" value="1"/>
</dbReference>